<dbReference type="AlphaFoldDB" id="A0A1I4CUV9"/>
<dbReference type="PROSITE" id="PS51257">
    <property type="entry name" value="PROKAR_LIPOPROTEIN"/>
    <property type="match status" value="1"/>
</dbReference>
<dbReference type="Proteomes" id="UP000199607">
    <property type="component" value="Unassembled WGS sequence"/>
</dbReference>
<reference evidence="3" key="1">
    <citation type="submission" date="2016-10" db="EMBL/GenBank/DDBJ databases">
        <authorList>
            <person name="Varghese N."/>
            <person name="Submissions S."/>
        </authorList>
    </citation>
    <scope>NUCLEOTIDE SEQUENCE [LARGE SCALE GENOMIC DNA]</scope>
    <source>
        <strain evidence="3">CGMCC 1.7738</strain>
    </source>
</reference>
<keyword evidence="3" id="KW-1185">Reference proteome</keyword>
<organism evidence="2 3">
    <name type="scientific">Halogranum rubrum</name>
    <dbReference type="NCBI Taxonomy" id="553466"/>
    <lineage>
        <taxon>Archaea</taxon>
        <taxon>Methanobacteriati</taxon>
        <taxon>Methanobacteriota</taxon>
        <taxon>Stenosarchaea group</taxon>
        <taxon>Halobacteria</taxon>
        <taxon>Halobacteriales</taxon>
        <taxon>Haloferacaceae</taxon>
    </lineage>
</organism>
<protein>
    <submittedName>
        <fullName evidence="2">Uncharacterized protein</fullName>
    </submittedName>
</protein>
<gene>
    <name evidence="2" type="ORF">SAMN04487950_1376</name>
</gene>
<proteinExistence type="predicted"/>
<name>A0A1I4CUV9_9EURY</name>
<evidence type="ECO:0000313" key="3">
    <source>
        <dbReference type="Proteomes" id="UP000199607"/>
    </source>
</evidence>
<sequence length="199" mass="21247">MTRRVLVLAVGVLVLLAGCTGGAGPGDSQATTEMTEATETTATATGTPTATSTPEPTPTAEWSSPTPPNSPTQVDEEQVQMGRISNVEFVNTVEGANGEGYSNFDLSVQANTTMEDVDPEHGTVDGEPYFVVLIDGKLVERTKLVLEQEDGQYNITVRGGALTNFDAGTLEVTVLLMDEDTQNDDVFGRWTGEIEYNPR</sequence>
<dbReference type="RefSeq" id="WP_089867417.1">
    <property type="nucleotide sequence ID" value="NZ_FOTC01000001.1"/>
</dbReference>
<dbReference type="STRING" id="553466.SAMN04487950_1376"/>
<feature type="compositionally biased region" description="Low complexity" evidence="1">
    <location>
        <begin position="30"/>
        <end position="64"/>
    </location>
</feature>
<evidence type="ECO:0000256" key="1">
    <source>
        <dbReference type="SAM" id="MobiDB-lite"/>
    </source>
</evidence>
<evidence type="ECO:0000313" key="2">
    <source>
        <dbReference type="EMBL" id="SFK84109.1"/>
    </source>
</evidence>
<dbReference type="EMBL" id="FOTC01000001">
    <property type="protein sequence ID" value="SFK84109.1"/>
    <property type="molecule type" value="Genomic_DNA"/>
</dbReference>
<feature type="region of interest" description="Disordered" evidence="1">
    <location>
        <begin position="20"/>
        <end position="77"/>
    </location>
</feature>
<accession>A0A1I4CUV9</accession>